<accession>A0ABY4V6L1</accession>
<sequence length="129" mass="14140">MNGSSVLCSIEVHAARSASRLRQKQRTALASASQGNRNSGLGISDEVAAPVERAMAAIKRENPKLYEVLKVEARALLLHEGLDEQRARARYLRISLRTYQSRLHKGRLFLAGLLFGPAIATQNIDGMGE</sequence>
<protein>
    <recommendedName>
        <fullName evidence="3">RNA polymerase sigma factor 70 region 4 type 2 domain-containing protein</fullName>
    </recommendedName>
</protein>
<evidence type="ECO:0008006" key="3">
    <source>
        <dbReference type="Google" id="ProtNLM"/>
    </source>
</evidence>
<keyword evidence="2" id="KW-1185">Reference proteome</keyword>
<gene>
    <name evidence="1" type="ORF">MJO52_12045</name>
</gene>
<reference evidence="1" key="1">
    <citation type="submission" date="2022-02" db="EMBL/GenBank/DDBJ databases">
        <title>Coral-associated bacteria.</title>
        <authorList>
            <person name="Tang K."/>
            <person name="Wang X."/>
        </authorList>
    </citation>
    <scope>NUCLEOTIDE SEQUENCE</scope>
    <source>
        <strain evidence="1">SCSIO 43006</strain>
    </source>
</reference>
<name>A0ABY4V6L1_9GAMM</name>
<dbReference type="EMBL" id="CP092418">
    <property type="protein sequence ID" value="USD19812.1"/>
    <property type="molecule type" value="Genomic_DNA"/>
</dbReference>
<evidence type="ECO:0000313" key="1">
    <source>
        <dbReference type="EMBL" id="USD19812.1"/>
    </source>
</evidence>
<organism evidence="1 2">
    <name type="scientific">Microbulbifer variabilis</name>
    <dbReference type="NCBI Taxonomy" id="266805"/>
    <lineage>
        <taxon>Bacteria</taxon>
        <taxon>Pseudomonadati</taxon>
        <taxon>Pseudomonadota</taxon>
        <taxon>Gammaproteobacteria</taxon>
        <taxon>Cellvibrionales</taxon>
        <taxon>Microbulbiferaceae</taxon>
        <taxon>Microbulbifer</taxon>
    </lineage>
</organism>
<proteinExistence type="predicted"/>
<evidence type="ECO:0000313" key="2">
    <source>
        <dbReference type="Proteomes" id="UP001055658"/>
    </source>
</evidence>
<dbReference type="RefSeq" id="WP_252081906.1">
    <property type="nucleotide sequence ID" value="NZ_CP092418.1"/>
</dbReference>
<dbReference type="Proteomes" id="UP001055658">
    <property type="component" value="Chromosome"/>
</dbReference>